<evidence type="ECO:0000313" key="2">
    <source>
        <dbReference type="EMBL" id="GAG13282.1"/>
    </source>
</evidence>
<name>X0VQ44_9ZZZZ</name>
<organism evidence="2">
    <name type="scientific">marine sediment metagenome</name>
    <dbReference type="NCBI Taxonomy" id="412755"/>
    <lineage>
        <taxon>unclassified sequences</taxon>
        <taxon>metagenomes</taxon>
        <taxon>ecological metagenomes</taxon>
    </lineage>
</organism>
<proteinExistence type="predicted"/>
<dbReference type="EMBL" id="BARS01021019">
    <property type="protein sequence ID" value="GAG13282.1"/>
    <property type="molecule type" value="Genomic_DNA"/>
</dbReference>
<protein>
    <submittedName>
        <fullName evidence="2">Uncharacterized protein</fullName>
    </submittedName>
</protein>
<comment type="caution">
    <text evidence="2">The sequence shown here is derived from an EMBL/GenBank/DDBJ whole genome shotgun (WGS) entry which is preliminary data.</text>
</comment>
<dbReference type="SUPFAM" id="SSF103647">
    <property type="entry name" value="TSP type-3 repeat"/>
    <property type="match status" value="1"/>
</dbReference>
<gene>
    <name evidence="2" type="ORF">S01H1_33822</name>
</gene>
<dbReference type="AlphaFoldDB" id="X0VQ44"/>
<feature type="region of interest" description="Disordered" evidence="1">
    <location>
        <begin position="252"/>
        <end position="272"/>
    </location>
</feature>
<dbReference type="InterPro" id="IPR028974">
    <property type="entry name" value="TSP_type-3_rpt"/>
</dbReference>
<evidence type="ECO:0000256" key="1">
    <source>
        <dbReference type="SAM" id="MobiDB-lite"/>
    </source>
</evidence>
<accession>X0VQ44</accession>
<feature type="non-terminal residue" evidence="2">
    <location>
        <position position="272"/>
    </location>
</feature>
<dbReference type="GO" id="GO:0005509">
    <property type="term" value="F:calcium ion binding"/>
    <property type="evidence" value="ECO:0007669"/>
    <property type="project" value="InterPro"/>
</dbReference>
<sequence>MTDVGFATYTLGASSTGVAAYARGEIAWEDIALNAPVVEHVPPGEDVAFRLVAGDVPSAFEMTTSLPGSIAGVPVGSTYYLELWTSDIGFLNTGVTSAYVDLSWDAAISSAMSIDHGTIYVFFTSGAIAAGFIDELGGSTFSAVGIEPEWARVAVVELTADTEGIVTYALGESSTGVSALGRGVIPWDLVSLDVVATQHFLDCNDNGIPDDQDILDGTSEDCDGNGVPDECQADSDGDGLIDVCDLCPDDPDKTDPGVCGCGAADTDSDGDG</sequence>
<reference evidence="2" key="1">
    <citation type="journal article" date="2014" name="Front. Microbiol.">
        <title>High frequency of phylogenetically diverse reductive dehalogenase-homologous genes in deep subseafloor sedimentary metagenomes.</title>
        <authorList>
            <person name="Kawai M."/>
            <person name="Futagami T."/>
            <person name="Toyoda A."/>
            <person name="Takaki Y."/>
            <person name="Nishi S."/>
            <person name="Hori S."/>
            <person name="Arai W."/>
            <person name="Tsubouchi T."/>
            <person name="Morono Y."/>
            <person name="Uchiyama I."/>
            <person name="Ito T."/>
            <person name="Fujiyama A."/>
            <person name="Inagaki F."/>
            <person name="Takami H."/>
        </authorList>
    </citation>
    <scope>NUCLEOTIDE SEQUENCE</scope>
    <source>
        <strain evidence="2">Expedition CK06-06</strain>
    </source>
</reference>